<dbReference type="EMBL" id="JAXUIC010000002">
    <property type="protein sequence ID" value="KAK4600407.1"/>
    <property type="molecule type" value="Genomic_DNA"/>
</dbReference>
<dbReference type="AlphaFoldDB" id="A0AAN7FXK7"/>
<dbReference type="PANTHER" id="PTHR43205:SF35">
    <property type="entry name" value="ZINC-BINDING DEHYDROGENASE FAMILY PROTEIN"/>
    <property type="match status" value="1"/>
</dbReference>
<dbReference type="InterPro" id="IPR045010">
    <property type="entry name" value="MDR_fam"/>
</dbReference>
<reference evidence="3 4" key="1">
    <citation type="journal article" date="2023" name="G3 (Bethesda)">
        <title>A haplotype-resolved chromosome-scale genome for Quercus rubra L. provides insights into the genetics of adaptive traits for red oak species.</title>
        <authorList>
            <person name="Kapoor B."/>
            <person name="Jenkins J."/>
            <person name="Schmutz J."/>
            <person name="Zhebentyayeva T."/>
            <person name="Kuelheim C."/>
            <person name="Coggeshall M."/>
            <person name="Heim C."/>
            <person name="Lasky J.R."/>
            <person name="Leites L."/>
            <person name="Islam-Faridi N."/>
            <person name="Romero-Severson J."/>
            <person name="DeLeo V.L."/>
            <person name="Lucas S.M."/>
            <person name="Lazic D."/>
            <person name="Gailing O."/>
            <person name="Carlson J."/>
            <person name="Staton M."/>
        </authorList>
    </citation>
    <scope>NUCLEOTIDE SEQUENCE [LARGE SCALE GENOMIC DNA]</scope>
    <source>
        <strain evidence="3">Pseudo-F2</strain>
    </source>
</reference>
<organism evidence="3 4">
    <name type="scientific">Quercus rubra</name>
    <name type="common">Northern red oak</name>
    <name type="synonym">Quercus borealis</name>
    <dbReference type="NCBI Taxonomy" id="3512"/>
    <lineage>
        <taxon>Eukaryota</taxon>
        <taxon>Viridiplantae</taxon>
        <taxon>Streptophyta</taxon>
        <taxon>Embryophyta</taxon>
        <taxon>Tracheophyta</taxon>
        <taxon>Spermatophyta</taxon>
        <taxon>Magnoliopsida</taxon>
        <taxon>eudicotyledons</taxon>
        <taxon>Gunneridae</taxon>
        <taxon>Pentapetalae</taxon>
        <taxon>rosids</taxon>
        <taxon>fabids</taxon>
        <taxon>Fagales</taxon>
        <taxon>Fagaceae</taxon>
        <taxon>Quercus</taxon>
    </lineage>
</organism>
<protein>
    <recommendedName>
        <fullName evidence="2">Oxidoreductase N-terminal domain-containing protein</fullName>
    </recommendedName>
</protein>
<dbReference type="GO" id="GO:0016628">
    <property type="term" value="F:oxidoreductase activity, acting on the CH-CH group of donors, NAD or NADP as acceptor"/>
    <property type="evidence" value="ECO:0007669"/>
    <property type="project" value="InterPro"/>
</dbReference>
<proteinExistence type="predicted"/>
<gene>
    <name evidence="3" type="ORF">RGQ29_010168</name>
</gene>
<dbReference type="Pfam" id="PF16884">
    <property type="entry name" value="ADH_N_2"/>
    <property type="match status" value="1"/>
</dbReference>
<feature type="domain" description="Oxidoreductase N-terminal" evidence="2">
    <location>
        <begin position="7"/>
        <end position="99"/>
    </location>
</feature>
<evidence type="ECO:0000313" key="4">
    <source>
        <dbReference type="Proteomes" id="UP001324115"/>
    </source>
</evidence>
<evidence type="ECO:0000259" key="2">
    <source>
        <dbReference type="Pfam" id="PF16884"/>
    </source>
</evidence>
<dbReference type="InterPro" id="IPR011032">
    <property type="entry name" value="GroES-like_sf"/>
</dbReference>
<dbReference type="EMBL" id="JAXUIC010000002">
    <property type="protein sequence ID" value="KAK4600406.1"/>
    <property type="molecule type" value="Genomic_DNA"/>
</dbReference>
<evidence type="ECO:0000313" key="3">
    <source>
        <dbReference type="EMBL" id="KAK4600407.1"/>
    </source>
</evidence>
<evidence type="ECO:0000256" key="1">
    <source>
        <dbReference type="ARBA" id="ARBA00023002"/>
    </source>
</evidence>
<comment type="caution">
    <text evidence="3">The sequence shown here is derived from an EMBL/GenBank/DDBJ whole genome shotgun (WGS) entry which is preliminary data.</text>
</comment>
<dbReference type="Proteomes" id="UP001324115">
    <property type="component" value="Unassembled WGS sequence"/>
</dbReference>
<dbReference type="PANTHER" id="PTHR43205">
    <property type="entry name" value="PROSTAGLANDIN REDUCTASE"/>
    <property type="match status" value="1"/>
</dbReference>
<keyword evidence="4" id="KW-1185">Reference proteome</keyword>
<dbReference type="Gene3D" id="3.90.180.10">
    <property type="entry name" value="Medium-chain alcohol dehydrogenases, catalytic domain"/>
    <property type="match status" value="1"/>
</dbReference>
<sequence length="115" mass="13140">MEEVENKQVILKEYIDILPKESDMEIRVSKIKLKAPKGSGAFLVKNLYLSCDSYMKGRMREIQAANYLFPPIVPGQTLEGFGVSKVIDSDDPDFKTGDLSFRIYWLGRVQFDSQN</sequence>
<dbReference type="SUPFAM" id="SSF50129">
    <property type="entry name" value="GroES-like"/>
    <property type="match status" value="1"/>
</dbReference>
<name>A0AAN7FXK7_QUERU</name>
<accession>A0AAN7FXK7</accession>
<dbReference type="InterPro" id="IPR041694">
    <property type="entry name" value="ADH_N_2"/>
</dbReference>
<keyword evidence="1" id="KW-0560">Oxidoreductase</keyword>